<protein>
    <submittedName>
        <fullName evidence="2">GAF domain-containing protein</fullName>
    </submittedName>
</protein>
<dbReference type="RefSeq" id="WP_176165840.1">
    <property type="nucleotide sequence ID" value="NZ_CP054929.1"/>
</dbReference>
<organism evidence="2 3">
    <name type="scientific">Streptomyces buecherae</name>
    <dbReference type="NCBI Taxonomy" id="2763006"/>
    <lineage>
        <taxon>Bacteria</taxon>
        <taxon>Bacillati</taxon>
        <taxon>Actinomycetota</taxon>
        <taxon>Actinomycetes</taxon>
        <taxon>Kitasatosporales</taxon>
        <taxon>Streptomycetaceae</taxon>
        <taxon>Streptomyces</taxon>
    </lineage>
</organism>
<name>A0A7H8NL63_9ACTN</name>
<dbReference type="AlphaFoldDB" id="A0A7H8NL63"/>
<dbReference type="InterPro" id="IPR029016">
    <property type="entry name" value="GAF-like_dom_sf"/>
</dbReference>
<keyword evidence="3" id="KW-1185">Reference proteome</keyword>
<accession>A0A7H8NL63</accession>
<dbReference type="Proteomes" id="UP000509303">
    <property type="component" value="Chromosome"/>
</dbReference>
<reference evidence="2 3" key="1">
    <citation type="submission" date="2020-06" db="EMBL/GenBank/DDBJ databases">
        <title>Genome mining for natural products.</title>
        <authorList>
            <person name="Zhang B."/>
            <person name="Shi J."/>
            <person name="Ge H."/>
        </authorList>
    </citation>
    <scope>NUCLEOTIDE SEQUENCE [LARGE SCALE GENOMIC DNA]</scope>
    <source>
        <strain evidence="2 3">NA00687</strain>
    </source>
</reference>
<gene>
    <name evidence="2" type="ORF">HUT08_02980</name>
</gene>
<proteinExistence type="predicted"/>
<evidence type="ECO:0000313" key="3">
    <source>
        <dbReference type="Proteomes" id="UP000509303"/>
    </source>
</evidence>
<dbReference type="EMBL" id="CP054929">
    <property type="protein sequence ID" value="QKW54198.1"/>
    <property type="molecule type" value="Genomic_DNA"/>
</dbReference>
<dbReference type="InterPro" id="IPR003018">
    <property type="entry name" value="GAF"/>
</dbReference>
<dbReference type="Gene3D" id="3.30.450.40">
    <property type="match status" value="1"/>
</dbReference>
<sequence length="422" mass="45574">MTPGTDPADRSRAVHAGWEQFLAHGAVTSSVRPVVADSWRRSADARVARDGVAPIALEAGDLEAYRGEHPLARVLPLFRELLGAVAHDGAHLFAVCDELGRMLWVEGHRGELRRAERMNFVAGARWDERHAGTNAPGTALTVGHPVQIFSTEHFSRPVQPWTCAAAPVRDPYTGRLLGAIDITGGDHLAAPHSLALVQATARAAEAQLATLDRPTTSADAGPDVSVSALGRDEALLVTHGRRLRLSRRHSEIVVLLACHPDGLTGDRLATLLYGERTVDPVTLRAELSRLRRRVGPLLGSRPYRLCDPVRCDVLTAADQLTAGCPHAALRTYQGPLLPLSEAPGIRRLRAVLDDRLRRAVLASRDAELLRRWAEAPWGEGDLEVREALLAALPAHSPDRASVARGAQRLRLAYGLPDGDLAG</sequence>
<feature type="domain" description="GAF" evidence="1">
    <location>
        <begin position="109"/>
        <end position="207"/>
    </location>
</feature>
<dbReference type="Pfam" id="PF01590">
    <property type="entry name" value="GAF"/>
    <property type="match status" value="1"/>
</dbReference>
<evidence type="ECO:0000313" key="2">
    <source>
        <dbReference type="EMBL" id="QKW54198.1"/>
    </source>
</evidence>
<evidence type="ECO:0000259" key="1">
    <source>
        <dbReference type="Pfam" id="PF01590"/>
    </source>
</evidence>